<accession>A0A939DKD0</accession>
<dbReference type="Proteomes" id="UP000664654">
    <property type="component" value="Unassembled WGS sequence"/>
</dbReference>
<feature type="signal peptide" evidence="1">
    <location>
        <begin position="1"/>
        <end position="19"/>
    </location>
</feature>
<feature type="chain" id="PRO_5037497012" description="Adhesin domain-containing protein" evidence="1">
    <location>
        <begin position="20"/>
        <end position="203"/>
    </location>
</feature>
<proteinExistence type="predicted"/>
<evidence type="ECO:0000313" key="2">
    <source>
        <dbReference type="EMBL" id="MBN7824242.1"/>
    </source>
</evidence>
<sequence>MNTRLIISVLALLALPVLAKDEVTLQDRLPAGSATLFVLDVPVGEVQIEAYEGTDIEYRVKVREADGGWFSSFDRDDVEVRQSSSSDRIKLEVDLEDTEQEWHVKVPSHLNLILELGVGEMNIENASRDLDVEVGVGSIDVSLAGKDYRRIELEAGVGEADLKGFTNYSSDRAIVSEEVSWRGEGHYEIKAKVGVGEVEVRGR</sequence>
<dbReference type="RefSeq" id="WP_206572367.1">
    <property type="nucleotide sequence ID" value="NZ_JAFKCV010000002.1"/>
</dbReference>
<comment type="caution">
    <text evidence="2">The sequence shown here is derived from an EMBL/GenBank/DDBJ whole genome shotgun (WGS) entry which is preliminary data.</text>
</comment>
<protein>
    <recommendedName>
        <fullName evidence="4">Adhesin domain-containing protein</fullName>
    </recommendedName>
</protein>
<dbReference type="EMBL" id="JAFKCV010000002">
    <property type="protein sequence ID" value="MBN7824242.1"/>
    <property type="molecule type" value="Genomic_DNA"/>
</dbReference>
<organism evidence="2 3">
    <name type="scientific">Bowmanella dokdonensis</name>
    <dbReference type="NCBI Taxonomy" id="751969"/>
    <lineage>
        <taxon>Bacteria</taxon>
        <taxon>Pseudomonadati</taxon>
        <taxon>Pseudomonadota</taxon>
        <taxon>Gammaproteobacteria</taxon>
        <taxon>Alteromonadales</taxon>
        <taxon>Alteromonadaceae</taxon>
        <taxon>Bowmanella</taxon>
    </lineage>
</organism>
<evidence type="ECO:0000313" key="3">
    <source>
        <dbReference type="Proteomes" id="UP000664654"/>
    </source>
</evidence>
<reference evidence="2" key="1">
    <citation type="submission" date="2021-03" db="EMBL/GenBank/DDBJ databases">
        <title>novel species isolated from a fishpond in China.</title>
        <authorList>
            <person name="Lu H."/>
            <person name="Cai Z."/>
        </authorList>
    </citation>
    <scope>NUCLEOTIDE SEQUENCE</scope>
    <source>
        <strain evidence="2">JCM 30855</strain>
    </source>
</reference>
<keyword evidence="3" id="KW-1185">Reference proteome</keyword>
<keyword evidence="1" id="KW-0732">Signal</keyword>
<name>A0A939DKD0_9ALTE</name>
<evidence type="ECO:0000256" key="1">
    <source>
        <dbReference type="SAM" id="SignalP"/>
    </source>
</evidence>
<evidence type="ECO:0008006" key="4">
    <source>
        <dbReference type="Google" id="ProtNLM"/>
    </source>
</evidence>
<gene>
    <name evidence="2" type="ORF">J0A66_03280</name>
</gene>
<dbReference type="AlphaFoldDB" id="A0A939DKD0"/>